<feature type="transmembrane region" description="Helical" evidence="5">
    <location>
        <begin position="144"/>
        <end position="168"/>
    </location>
</feature>
<evidence type="ECO:0000313" key="7">
    <source>
        <dbReference type="Proteomes" id="UP001176521"/>
    </source>
</evidence>
<dbReference type="Proteomes" id="UP001176521">
    <property type="component" value="Unassembled WGS sequence"/>
</dbReference>
<evidence type="ECO:0000313" key="6">
    <source>
        <dbReference type="EMBL" id="KAK0520806.1"/>
    </source>
</evidence>
<evidence type="ECO:0000256" key="1">
    <source>
        <dbReference type="ARBA" id="ARBA00004141"/>
    </source>
</evidence>
<comment type="caution">
    <text evidence="6">The sequence shown here is derived from an EMBL/GenBank/DDBJ whole genome shotgun (WGS) entry which is preliminary data.</text>
</comment>
<dbReference type="EMBL" id="JAPDMQ010000747">
    <property type="protein sequence ID" value="KAK0520806.1"/>
    <property type="molecule type" value="Genomic_DNA"/>
</dbReference>
<dbReference type="InterPro" id="IPR036259">
    <property type="entry name" value="MFS_trans_sf"/>
</dbReference>
<organism evidence="6 7">
    <name type="scientific">Tilletia horrida</name>
    <dbReference type="NCBI Taxonomy" id="155126"/>
    <lineage>
        <taxon>Eukaryota</taxon>
        <taxon>Fungi</taxon>
        <taxon>Dikarya</taxon>
        <taxon>Basidiomycota</taxon>
        <taxon>Ustilaginomycotina</taxon>
        <taxon>Exobasidiomycetes</taxon>
        <taxon>Tilletiales</taxon>
        <taxon>Tilletiaceae</taxon>
        <taxon>Tilletia</taxon>
    </lineage>
</organism>
<keyword evidence="3 5" id="KW-1133">Transmembrane helix</keyword>
<evidence type="ECO:0000256" key="2">
    <source>
        <dbReference type="ARBA" id="ARBA00022692"/>
    </source>
</evidence>
<evidence type="ECO:0000256" key="3">
    <source>
        <dbReference type="ARBA" id="ARBA00022989"/>
    </source>
</evidence>
<feature type="transmembrane region" description="Helical" evidence="5">
    <location>
        <begin position="114"/>
        <end position="132"/>
    </location>
</feature>
<dbReference type="GO" id="GO:0022857">
    <property type="term" value="F:transmembrane transporter activity"/>
    <property type="evidence" value="ECO:0007669"/>
    <property type="project" value="TreeGrafter"/>
</dbReference>
<feature type="transmembrane region" description="Helical" evidence="5">
    <location>
        <begin position="22"/>
        <end position="42"/>
    </location>
</feature>
<keyword evidence="4 5" id="KW-0472">Membrane</keyword>
<keyword evidence="2 5" id="KW-0812">Transmembrane</keyword>
<keyword evidence="7" id="KW-1185">Reference proteome</keyword>
<evidence type="ECO:0008006" key="8">
    <source>
        <dbReference type="Google" id="ProtNLM"/>
    </source>
</evidence>
<dbReference type="Gene3D" id="1.20.1250.20">
    <property type="entry name" value="MFS general substrate transporter like domains"/>
    <property type="match status" value="1"/>
</dbReference>
<evidence type="ECO:0000256" key="5">
    <source>
        <dbReference type="SAM" id="Phobius"/>
    </source>
</evidence>
<dbReference type="AlphaFoldDB" id="A0AAN6G4S6"/>
<proteinExistence type="predicted"/>
<dbReference type="SUPFAM" id="SSF103473">
    <property type="entry name" value="MFS general substrate transporter"/>
    <property type="match status" value="1"/>
</dbReference>
<dbReference type="FunFam" id="1.20.1250.20:FF:000196">
    <property type="entry name" value="MFS toxin efflux pump (AflT)"/>
    <property type="match status" value="1"/>
</dbReference>
<accession>A0AAN6G4S6</accession>
<feature type="transmembrane region" description="Helical" evidence="5">
    <location>
        <begin position="81"/>
        <end position="102"/>
    </location>
</feature>
<name>A0AAN6G4S6_9BASI</name>
<feature type="transmembrane region" description="Helical" evidence="5">
    <location>
        <begin position="219"/>
        <end position="236"/>
    </location>
</feature>
<dbReference type="PANTHER" id="PTHR23501:SF198">
    <property type="entry name" value="AZOLE RESISTANCE PROTEIN 1-RELATED"/>
    <property type="match status" value="1"/>
</dbReference>
<dbReference type="PANTHER" id="PTHR23501">
    <property type="entry name" value="MAJOR FACILITATOR SUPERFAMILY"/>
    <property type="match status" value="1"/>
</dbReference>
<feature type="transmembrane region" description="Helical" evidence="5">
    <location>
        <begin position="54"/>
        <end position="75"/>
    </location>
</feature>
<comment type="subcellular location">
    <subcellularLocation>
        <location evidence="1">Membrane</location>
        <topology evidence="1">Multi-pass membrane protein</topology>
    </subcellularLocation>
</comment>
<evidence type="ECO:0000256" key="4">
    <source>
        <dbReference type="ARBA" id="ARBA00023136"/>
    </source>
</evidence>
<sequence length="251" mass="27023">MGERATIPLRILRNRTVGFGSVVNFCVAAAYFSLLYFLPIYFQAVQGSSAIRSGVQTLPFIVAVIFAVTTTGMMVNKYGLYIPYLIAGTFLLSLGSGMLYFLQPDSSQAKWVGLQFFAGLGPGMAWMLPFIGSSAVLEPHDIELGSAIVIFFQTLGGTIFVSLAQSVFQNKFILYLRALPNVDAEQIIAHGVSAFREFTSPEALPAVVEAANKAINKTYLASAVLGALAFISVFGMELNRRVPIGQANLAA</sequence>
<dbReference type="GO" id="GO:0005886">
    <property type="term" value="C:plasma membrane"/>
    <property type="evidence" value="ECO:0007669"/>
    <property type="project" value="TreeGrafter"/>
</dbReference>
<gene>
    <name evidence="6" type="ORF">OC842_006989</name>
</gene>
<reference evidence="6" key="1">
    <citation type="journal article" date="2023" name="PhytoFront">
        <title>Draft Genome Resources of Seven Strains of Tilletia horrida, Causal Agent of Kernel Smut of Rice.</title>
        <authorList>
            <person name="Khanal S."/>
            <person name="Antony Babu S."/>
            <person name="Zhou X.G."/>
        </authorList>
    </citation>
    <scope>NUCLEOTIDE SEQUENCE</scope>
    <source>
        <strain evidence="6">TX3</strain>
    </source>
</reference>
<protein>
    <recommendedName>
        <fullName evidence="8">Major facilitator superfamily (MFS) profile domain-containing protein</fullName>
    </recommendedName>
</protein>